<organism evidence="1 2">
    <name type="scientific">Klebsiella pneumoniae</name>
    <dbReference type="NCBI Taxonomy" id="573"/>
    <lineage>
        <taxon>Bacteria</taxon>
        <taxon>Pseudomonadati</taxon>
        <taxon>Pseudomonadota</taxon>
        <taxon>Gammaproteobacteria</taxon>
        <taxon>Enterobacterales</taxon>
        <taxon>Enterobacteriaceae</taxon>
        <taxon>Klebsiella/Raoultella group</taxon>
        <taxon>Klebsiella</taxon>
        <taxon>Klebsiella pneumoniae complex</taxon>
    </lineage>
</organism>
<name>A0A377XH08_KLEPN</name>
<dbReference type="Proteomes" id="UP000254340">
    <property type="component" value="Unassembled WGS sequence"/>
</dbReference>
<gene>
    <name evidence="1" type="ORF">NCTC5047_02042</name>
</gene>
<reference evidence="1 2" key="1">
    <citation type="submission" date="2018-06" db="EMBL/GenBank/DDBJ databases">
        <authorList>
            <consortium name="Pathogen Informatics"/>
            <person name="Doyle S."/>
        </authorList>
    </citation>
    <scope>NUCLEOTIDE SEQUENCE [LARGE SCALE GENOMIC DNA]</scope>
    <source>
        <strain evidence="1 2">NCTC5047</strain>
    </source>
</reference>
<evidence type="ECO:0000313" key="2">
    <source>
        <dbReference type="Proteomes" id="UP000254340"/>
    </source>
</evidence>
<accession>A0A377XH08</accession>
<dbReference type="AlphaFoldDB" id="A0A377XH08"/>
<evidence type="ECO:0000313" key="1">
    <source>
        <dbReference type="EMBL" id="STT79374.1"/>
    </source>
</evidence>
<protein>
    <submittedName>
        <fullName evidence="1">Uncharacterized protein</fullName>
    </submittedName>
</protein>
<proteinExistence type="predicted"/>
<dbReference type="EMBL" id="UGLH01000005">
    <property type="protein sequence ID" value="STT79374.1"/>
    <property type="molecule type" value="Genomic_DNA"/>
</dbReference>
<sequence length="126" mass="13846">MFKYLTDTIAKDVSKQSNPAALADFMTKVRRLNRTGDAQVDGSLNIPGSVGWANASANVRGWLRMSQLGGAVISSFNDVPISATEMRYQGQNFMQALTGAMKGRFPVIPVMSRRRSCRLSVFTPTR</sequence>